<protein>
    <recommendedName>
        <fullName evidence="1">Xylose isomerase-like TIM barrel domain-containing protein</fullName>
    </recommendedName>
</protein>
<dbReference type="InterPro" id="IPR036237">
    <property type="entry name" value="Xyl_isomerase-like_sf"/>
</dbReference>
<dbReference type="AlphaFoldDB" id="A0AAV9NT54"/>
<evidence type="ECO:0000313" key="2">
    <source>
        <dbReference type="EMBL" id="KAK5065353.1"/>
    </source>
</evidence>
<comment type="caution">
    <text evidence="2">The sequence shown here is derived from an EMBL/GenBank/DDBJ whole genome shotgun (WGS) entry which is preliminary data.</text>
</comment>
<feature type="domain" description="Xylose isomerase-like TIM barrel" evidence="1">
    <location>
        <begin position="31"/>
        <end position="332"/>
    </location>
</feature>
<evidence type="ECO:0000259" key="1">
    <source>
        <dbReference type="Pfam" id="PF01261"/>
    </source>
</evidence>
<name>A0AAV9NT54_9EURO</name>
<dbReference type="Pfam" id="PF01261">
    <property type="entry name" value="AP_endonuc_2"/>
    <property type="match status" value="1"/>
</dbReference>
<keyword evidence="3" id="KW-1185">Reference proteome</keyword>
<dbReference type="Proteomes" id="UP001358417">
    <property type="component" value="Unassembled WGS sequence"/>
</dbReference>
<dbReference type="EMBL" id="JAVRRD010000001">
    <property type="protein sequence ID" value="KAK5065353.1"/>
    <property type="molecule type" value="Genomic_DNA"/>
</dbReference>
<dbReference type="Gene3D" id="3.20.20.150">
    <property type="entry name" value="Divalent-metal-dependent TIM barrel enzymes"/>
    <property type="match status" value="1"/>
</dbReference>
<sequence>MSSMTVAKTYRPAIASMSLGRAWVHEIHHKLQQASDAGFQGVEIFYEDLEYAAQKYGDASETNLIRAAADIRKACDSLDLSIIGLQPFLFYEGLTDTSEHEAKIEKLKVWFKIVRALGTDLIQIPSNFMPAGQGVTGDVDHIVRDMVEVADLGLQESPPVRFAYENLAWGTYVNKWEDLWDIVRRVDRSNFGCCLDAYNIAGRVWGDPTTTSGTVGPTADSDLEKSLSNLVKTIDVAKVFYLQASDGERLESPLVEGHPFHVDGQPARMSWSRNARLFLYEQDKGGYLPVVEVLRVFIKELGFEGWVSMELFSRTMSDADSSVPRDHAQRGAAAWRRLSQELNL</sequence>
<dbReference type="InterPro" id="IPR013022">
    <property type="entry name" value="Xyl_isomerase-like_TIM-brl"/>
</dbReference>
<gene>
    <name evidence="2" type="ORF">LTR84_001191</name>
</gene>
<reference evidence="2 3" key="1">
    <citation type="submission" date="2023-08" db="EMBL/GenBank/DDBJ databases">
        <title>Black Yeasts Isolated from many extreme environments.</title>
        <authorList>
            <person name="Coleine C."/>
            <person name="Stajich J.E."/>
            <person name="Selbmann L."/>
        </authorList>
    </citation>
    <scope>NUCLEOTIDE SEQUENCE [LARGE SCALE GENOMIC DNA]</scope>
    <source>
        <strain evidence="2 3">CCFEE 5792</strain>
    </source>
</reference>
<dbReference type="GeneID" id="89969413"/>
<dbReference type="PANTHER" id="PTHR12110">
    <property type="entry name" value="HYDROXYPYRUVATE ISOMERASE"/>
    <property type="match status" value="1"/>
</dbReference>
<proteinExistence type="predicted"/>
<dbReference type="InterPro" id="IPR050312">
    <property type="entry name" value="IolE/XylAMocC-like"/>
</dbReference>
<evidence type="ECO:0000313" key="3">
    <source>
        <dbReference type="Proteomes" id="UP001358417"/>
    </source>
</evidence>
<dbReference type="SUPFAM" id="SSF51658">
    <property type="entry name" value="Xylose isomerase-like"/>
    <property type="match status" value="1"/>
</dbReference>
<organism evidence="2 3">
    <name type="scientific">Exophiala bonariae</name>
    <dbReference type="NCBI Taxonomy" id="1690606"/>
    <lineage>
        <taxon>Eukaryota</taxon>
        <taxon>Fungi</taxon>
        <taxon>Dikarya</taxon>
        <taxon>Ascomycota</taxon>
        <taxon>Pezizomycotina</taxon>
        <taxon>Eurotiomycetes</taxon>
        <taxon>Chaetothyriomycetidae</taxon>
        <taxon>Chaetothyriales</taxon>
        <taxon>Herpotrichiellaceae</taxon>
        <taxon>Exophiala</taxon>
    </lineage>
</organism>
<dbReference type="PANTHER" id="PTHR12110:SF21">
    <property type="entry name" value="XYLOSE ISOMERASE-LIKE TIM BARREL DOMAIN-CONTAINING PROTEIN"/>
    <property type="match status" value="1"/>
</dbReference>
<dbReference type="RefSeq" id="XP_064712677.1">
    <property type="nucleotide sequence ID" value="XM_064844817.1"/>
</dbReference>
<accession>A0AAV9NT54</accession>